<feature type="transmembrane region" description="Helical" evidence="6">
    <location>
        <begin position="77"/>
        <end position="97"/>
    </location>
</feature>
<name>A0A0B1ZWN1_9MICO</name>
<dbReference type="InterPro" id="IPR027469">
    <property type="entry name" value="Cation_efflux_TMD_sf"/>
</dbReference>
<dbReference type="PANTHER" id="PTHR13414:SF9">
    <property type="entry name" value="PROTON-COUPLED ZINC ANTIPORTER SLC30A9, MITOCHONDRIAL"/>
    <property type="match status" value="1"/>
</dbReference>
<dbReference type="InterPro" id="IPR058533">
    <property type="entry name" value="Cation_efflux_TM"/>
</dbReference>
<sequence length="321" mass="34615">MSASGGTRAIIAAFLANIGIALAKLVAWLISGSASMLAEAIHSLADSGNQLLLMFGGRQSRRAADRDHPFGYGRERYVYAFVVSIILFSVGGVFSIYEGVEKITHPHELTNYWVPLAVLVIAICLESFSLRTAVKESNHHRGKGQSWFSFVRHAKAPELPVVLLEDVAALTGLVFALLGVGLTWLTGNSLFDALGTLMIGLLLVIVAITLGIETKSLLVGEGATRGDHERIVDAITDGGEIRKLIHIKTLYLGPDELMVAAKLGFASDKMLGEVARDIDDIEGRIRAAVPAARVIYLEPDVYRPADDPAPPTDQFIVRSTD</sequence>
<dbReference type="Gene3D" id="1.20.1510.10">
    <property type="entry name" value="Cation efflux protein transmembrane domain"/>
    <property type="match status" value="1"/>
</dbReference>
<organism evidence="8 9">
    <name type="scientific">Microbacterium mangrovi</name>
    <dbReference type="NCBI Taxonomy" id="1348253"/>
    <lineage>
        <taxon>Bacteria</taxon>
        <taxon>Bacillati</taxon>
        <taxon>Actinomycetota</taxon>
        <taxon>Actinomycetes</taxon>
        <taxon>Micrococcales</taxon>
        <taxon>Microbacteriaceae</taxon>
        <taxon>Microbacterium</taxon>
    </lineage>
</organism>
<dbReference type="NCBIfam" id="TIGR01297">
    <property type="entry name" value="CDF"/>
    <property type="match status" value="1"/>
</dbReference>
<proteinExistence type="predicted"/>
<dbReference type="GO" id="GO:0006829">
    <property type="term" value="P:zinc ion transport"/>
    <property type="evidence" value="ECO:0007669"/>
    <property type="project" value="InterPro"/>
</dbReference>
<dbReference type="STRING" id="1348253.LK09_18285"/>
<evidence type="ECO:0000259" key="7">
    <source>
        <dbReference type="Pfam" id="PF01545"/>
    </source>
</evidence>
<protein>
    <submittedName>
        <fullName evidence="8">Cation diffusion facilitator family transporter</fullName>
    </submittedName>
</protein>
<dbReference type="InterPro" id="IPR040177">
    <property type="entry name" value="SLC30A9"/>
</dbReference>
<evidence type="ECO:0000256" key="3">
    <source>
        <dbReference type="ARBA" id="ARBA00022692"/>
    </source>
</evidence>
<dbReference type="Proteomes" id="UP000031030">
    <property type="component" value="Unassembled WGS sequence"/>
</dbReference>
<gene>
    <name evidence="8" type="ORF">LK09_18285</name>
</gene>
<evidence type="ECO:0000256" key="4">
    <source>
        <dbReference type="ARBA" id="ARBA00022989"/>
    </source>
</evidence>
<feature type="transmembrane region" description="Helical" evidence="6">
    <location>
        <begin position="167"/>
        <end position="187"/>
    </location>
</feature>
<reference evidence="8 9" key="1">
    <citation type="submission" date="2014-11" db="EMBL/GenBank/DDBJ databases">
        <title>Genome sequence of Microbacterium mangrovi MUSC 115(T).</title>
        <authorList>
            <person name="Lee L.-H."/>
        </authorList>
    </citation>
    <scope>NUCLEOTIDE SEQUENCE [LARGE SCALE GENOMIC DNA]</scope>
    <source>
        <strain evidence="8 9">MUSC 115</strain>
    </source>
</reference>
<feature type="transmembrane region" description="Helical" evidence="6">
    <location>
        <begin position="193"/>
        <end position="212"/>
    </location>
</feature>
<keyword evidence="2" id="KW-0813">Transport</keyword>
<comment type="subcellular location">
    <subcellularLocation>
        <location evidence="1">Membrane</location>
        <topology evidence="1">Multi-pass membrane protein</topology>
    </subcellularLocation>
</comment>
<evidence type="ECO:0000256" key="2">
    <source>
        <dbReference type="ARBA" id="ARBA00022448"/>
    </source>
</evidence>
<dbReference type="RefSeq" id="WP_039402796.1">
    <property type="nucleotide sequence ID" value="NZ_JTDK01000020.1"/>
</dbReference>
<dbReference type="AlphaFoldDB" id="A0A0B1ZWN1"/>
<evidence type="ECO:0000256" key="1">
    <source>
        <dbReference type="ARBA" id="ARBA00004141"/>
    </source>
</evidence>
<dbReference type="PANTHER" id="PTHR13414">
    <property type="entry name" value="HUEL-CATION TRANSPORTER"/>
    <property type="match status" value="1"/>
</dbReference>
<feature type="domain" description="Cation efflux protein transmembrane" evidence="7">
    <location>
        <begin position="10"/>
        <end position="219"/>
    </location>
</feature>
<keyword evidence="9" id="KW-1185">Reference proteome</keyword>
<evidence type="ECO:0000256" key="6">
    <source>
        <dbReference type="SAM" id="Phobius"/>
    </source>
</evidence>
<dbReference type="EMBL" id="JTDK01000020">
    <property type="protein sequence ID" value="KHK95630.1"/>
    <property type="molecule type" value="Genomic_DNA"/>
</dbReference>
<evidence type="ECO:0000313" key="9">
    <source>
        <dbReference type="Proteomes" id="UP000031030"/>
    </source>
</evidence>
<comment type="caution">
    <text evidence="8">The sequence shown here is derived from an EMBL/GenBank/DDBJ whole genome shotgun (WGS) entry which is preliminary data.</text>
</comment>
<dbReference type="Pfam" id="PF01545">
    <property type="entry name" value="Cation_efflux"/>
    <property type="match status" value="1"/>
</dbReference>
<keyword evidence="4 6" id="KW-1133">Transmembrane helix</keyword>
<feature type="transmembrane region" description="Helical" evidence="6">
    <location>
        <begin position="9"/>
        <end position="30"/>
    </location>
</feature>
<accession>A0A0B1ZWN1</accession>
<evidence type="ECO:0000256" key="5">
    <source>
        <dbReference type="ARBA" id="ARBA00023136"/>
    </source>
</evidence>
<feature type="transmembrane region" description="Helical" evidence="6">
    <location>
        <begin position="112"/>
        <end position="134"/>
    </location>
</feature>
<dbReference type="GO" id="GO:0008324">
    <property type="term" value="F:monoatomic cation transmembrane transporter activity"/>
    <property type="evidence" value="ECO:0007669"/>
    <property type="project" value="InterPro"/>
</dbReference>
<evidence type="ECO:0000313" key="8">
    <source>
        <dbReference type="EMBL" id="KHK95630.1"/>
    </source>
</evidence>
<dbReference type="GO" id="GO:0016020">
    <property type="term" value="C:membrane"/>
    <property type="evidence" value="ECO:0007669"/>
    <property type="project" value="UniProtKB-SubCell"/>
</dbReference>
<keyword evidence="5 6" id="KW-0472">Membrane</keyword>
<dbReference type="OrthoDB" id="9806522at2"/>
<keyword evidence="3 6" id="KW-0812">Transmembrane</keyword>
<dbReference type="SUPFAM" id="SSF161111">
    <property type="entry name" value="Cation efflux protein transmembrane domain-like"/>
    <property type="match status" value="1"/>
</dbReference>
<dbReference type="InterPro" id="IPR002524">
    <property type="entry name" value="Cation_efflux"/>
</dbReference>